<comment type="similarity">
    <text evidence="3">Belongs to the CNEP1R1 family.</text>
</comment>
<dbReference type="Pfam" id="PF09771">
    <property type="entry name" value="Tmemb_18A"/>
    <property type="match status" value="1"/>
</dbReference>
<evidence type="ECO:0000256" key="7">
    <source>
        <dbReference type="ARBA" id="ARBA00023098"/>
    </source>
</evidence>
<evidence type="ECO:0000256" key="1">
    <source>
        <dbReference type="ARBA" id="ARBA00004232"/>
    </source>
</evidence>
<feature type="transmembrane region" description="Helical" evidence="11">
    <location>
        <begin position="66"/>
        <end position="86"/>
    </location>
</feature>
<dbReference type="Proteomes" id="UP000325440">
    <property type="component" value="Unassembled WGS sequence"/>
</dbReference>
<dbReference type="PANTHER" id="PTHR20996:SF1">
    <property type="entry name" value="NUCLEAR ENVELOPE PHOSPHATASE-REGULATORY SUBUNIT 1"/>
    <property type="match status" value="1"/>
</dbReference>
<keyword evidence="13" id="KW-1185">Reference proteome</keyword>
<evidence type="ECO:0000313" key="13">
    <source>
        <dbReference type="Proteomes" id="UP000325440"/>
    </source>
</evidence>
<dbReference type="GO" id="GO:0071595">
    <property type="term" value="C:Nem1-Spo7 phosphatase complex"/>
    <property type="evidence" value="ECO:0007669"/>
    <property type="project" value="InterPro"/>
</dbReference>
<keyword evidence="9" id="KW-0539">Nucleus</keyword>
<dbReference type="PANTHER" id="PTHR20996">
    <property type="entry name" value="NUCLEAR ENVELOPE PHOSPHATASE-REGULATORY SUBUNIT 1"/>
    <property type="match status" value="1"/>
</dbReference>
<evidence type="ECO:0000256" key="6">
    <source>
        <dbReference type="ARBA" id="ARBA00022989"/>
    </source>
</evidence>
<keyword evidence="8 11" id="KW-0472">Membrane</keyword>
<gene>
    <name evidence="12" type="ORF">CINCED_3A006369</name>
</gene>
<feature type="transmembrane region" description="Helical" evidence="11">
    <location>
        <begin position="34"/>
        <end position="51"/>
    </location>
</feature>
<dbReference type="AlphaFoldDB" id="A0A5E4MMI2"/>
<evidence type="ECO:0000256" key="10">
    <source>
        <dbReference type="ARBA" id="ARBA00030458"/>
    </source>
</evidence>
<keyword evidence="6 11" id="KW-1133">Transmembrane helix</keyword>
<reference evidence="12 13" key="1">
    <citation type="submission" date="2019-08" db="EMBL/GenBank/DDBJ databases">
        <authorList>
            <person name="Alioto T."/>
            <person name="Alioto T."/>
            <person name="Gomez Garrido J."/>
        </authorList>
    </citation>
    <scope>NUCLEOTIDE SEQUENCE [LARGE SCALE GENOMIC DNA]</scope>
</reference>
<dbReference type="EMBL" id="CABPRJ010000958">
    <property type="protein sequence ID" value="VVC32702.1"/>
    <property type="molecule type" value="Genomic_DNA"/>
</dbReference>
<dbReference type="OrthoDB" id="5786980at2759"/>
<evidence type="ECO:0000313" key="12">
    <source>
        <dbReference type="EMBL" id="VVC32702.1"/>
    </source>
</evidence>
<keyword evidence="7" id="KW-0443">Lipid metabolism</keyword>
<accession>A0A5E4MMI2</accession>
<dbReference type="GO" id="GO:0006629">
    <property type="term" value="P:lipid metabolic process"/>
    <property type="evidence" value="ECO:0007669"/>
    <property type="project" value="UniProtKB-KW"/>
</dbReference>
<keyword evidence="4" id="KW-0963">Cytoplasm</keyword>
<evidence type="ECO:0000256" key="5">
    <source>
        <dbReference type="ARBA" id="ARBA00022692"/>
    </source>
</evidence>
<proteinExistence type="inferred from homology"/>
<dbReference type="GO" id="GO:0031965">
    <property type="term" value="C:nuclear membrane"/>
    <property type="evidence" value="ECO:0007669"/>
    <property type="project" value="UniProtKB-SubCell"/>
</dbReference>
<evidence type="ECO:0000256" key="11">
    <source>
        <dbReference type="SAM" id="Phobius"/>
    </source>
</evidence>
<evidence type="ECO:0000256" key="2">
    <source>
        <dbReference type="ARBA" id="ARBA00004496"/>
    </source>
</evidence>
<protein>
    <recommendedName>
        <fullName evidence="10">Transmembrane protein 188</fullName>
    </recommendedName>
</protein>
<keyword evidence="5 11" id="KW-0812">Transmembrane</keyword>
<dbReference type="GO" id="GO:0005737">
    <property type="term" value="C:cytoplasm"/>
    <property type="evidence" value="ECO:0007669"/>
    <property type="project" value="UniProtKB-SubCell"/>
</dbReference>
<organism evidence="12 13">
    <name type="scientific">Cinara cedri</name>
    <dbReference type="NCBI Taxonomy" id="506608"/>
    <lineage>
        <taxon>Eukaryota</taxon>
        <taxon>Metazoa</taxon>
        <taxon>Ecdysozoa</taxon>
        <taxon>Arthropoda</taxon>
        <taxon>Hexapoda</taxon>
        <taxon>Insecta</taxon>
        <taxon>Pterygota</taxon>
        <taxon>Neoptera</taxon>
        <taxon>Paraneoptera</taxon>
        <taxon>Hemiptera</taxon>
        <taxon>Sternorrhyncha</taxon>
        <taxon>Aphidomorpha</taxon>
        <taxon>Aphidoidea</taxon>
        <taxon>Aphididae</taxon>
        <taxon>Lachninae</taxon>
        <taxon>Cinara</taxon>
    </lineage>
</organism>
<comment type="subcellular location">
    <subcellularLocation>
        <location evidence="2">Cytoplasm</location>
    </subcellularLocation>
    <subcellularLocation>
        <location evidence="1">Nucleus membrane</location>
        <topology evidence="1">Multi-pass membrane protein</topology>
    </subcellularLocation>
</comment>
<evidence type="ECO:0000256" key="3">
    <source>
        <dbReference type="ARBA" id="ARBA00010998"/>
    </source>
</evidence>
<evidence type="ECO:0000256" key="4">
    <source>
        <dbReference type="ARBA" id="ARBA00022490"/>
    </source>
</evidence>
<dbReference type="InterPro" id="IPR019168">
    <property type="entry name" value="NEP1-R1"/>
</dbReference>
<name>A0A5E4MMI2_9HEMI</name>
<evidence type="ECO:0000256" key="8">
    <source>
        <dbReference type="ARBA" id="ARBA00023136"/>
    </source>
</evidence>
<sequence length="128" mass="14365">MTYEQAACDDLKAFERRLTEAIASIKPITNRWRTVLALSTLSASIGAYYWLSDPQTAKVSFIQSLYNHLLFTISSIVLMALLLTGIHKKVIGTSIITSRVRQVLADFNMSCDESGKLILRPRPQQNMS</sequence>
<evidence type="ECO:0000256" key="9">
    <source>
        <dbReference type="ARBA" id="ARBA00023242"/>
    </source>
</evidence>